<comment type="caution">
    <text evidence="2">The sequence shown here is derived from an EMBL/GenBank/DDBJ whole genome shotgun (WGS) entry which is preliminary data.</text>
</comment>
<evidence type="ECO:0000313" key="2">
    <source>
        <dbReference type="EMBL" id="TKR95014.1"/>
    </source>
</evidence>
<proteinExistence type="predicted"/>
<reference evidence="2 3" key="2">
    <citation type="journal article" date="2019" name="G3 (Bethesda)">
        <title>Hybrid Assembly of the Genome of the Entomopathogenic Nematode Steinernema carpocapsae Identifies the X-Chromosome.</title>
        <authorList>
            <person name="Serra L."/>
            <person name="Macchietto M."/>
            <person name="Macias-Munoz A."/>
            <person name="McGill C.J."/>
            <person name="Rodriguez I.M."/>
            <person name="Rodriguez B."/>
            <person name="Murad R."/>
            <person name="Mortazavi A."/>
        </authorList>
    </citation>
    <scope>NUCLEOTIDE SEQUENCE [LARGE SCALE GENOMIC DNA]</scope>
    <source>
        <strain evidence="2 3">ALL</strain>
    </source>
</reference>
<feature type="region of interest" description="Disordered" evidence="1">
    <location>
        <begin position="167"/>
        <end position="203"/>
    </location>
</feature>
<organism evidence="2 3">
    <name type="scientific">Steinernema carpocapsae</name>
    <name type="common">Entomopathogenic nematode</name>
    <dbReference type="NCBI Taxonomy" id="34508"/>
    <lineage>
        <taxon>Eukaryota</taxon>
        <taxon>Metazoa</taxon>
        <taxon>Ecdysozoa</taxon>
        <taxon>Nematoda</taxon>
        <taxon>Chromadorea</taxon>
        <taxon>Rhabditida</taxon>
        <taxon>Tylenchina</taxon>
        <taxon>Panagrolaimomorpha</taxon>
        <taxon>Strongyloidoidea</taxon>
        <taxon>Steinernematidae</taxon>
        <taxon>Steinernema</taxon>
    </lineage>
</organism>
<evidence type="ECO:0000313" key="3">
    <source>
        <dbReference type="Proteomes" id="UP000298663"/>
    </source>
</evidence>
<dbReference type="EMBL" id="AZBU02000002">
    <property type="protein sequence ID" value="TKR95014.1"/>
    <property type="molecule type" value="Genomic_DNA"/>
</dbReference>
<reference evidence="2 3" key="1">
    <citation type="journal article" date="2015" name="Genome Biol.">
        <title>Comparative genomics of Steinernema reveals deeply conserved gene regulatory networks.</title>
        <authorList>
            <person name="Dillman A.R."/>
            <person name="Macchietto M."/>
            <person name="Porter C.F."/>
            <person name="Rogers A."/>
            <person name="Williams B."/>
            <person name="Antoshechkin I."/>
            <person name="Lee M.M."/>
            <person name="Goodwin Z."/>
            <person name="Lu X."/>
            <person name="Lewis E.E."/>
            <person name="Goodrich-Blair H."/>
            <person name="Stock S.P."/>
            <person name="Adams B.J."/>
            <person name="Sternberg P.W."/>
            <person name="Mortazavi A."/>
        </authorList>
    </citation>
    <scope>NUCLEOTIDE SEQUENCE [LARGE SCALE GENOMIC DNA]</scope>
    <source>
        <strain evidence="2 3">ALL</strain>
    </source>
</reference>
<dbReference type="Proteomes" id="UP000298663">
    <property type="component" value="Unassembled WGS sequence"/>
</dbReference>
<feature type="compositionally biased region" description="Low complexity" evidence="1">
    <location>
        <begin position="179"/>
        <end position="203"/>
    </location>
</feature>
<gene>
    <name evidence="2" type="ORF">L596_009237</name>
</gene>
<evidence type="ECO:0000256" key="1">
    <source>
        <dbReference type="SAM" id="MobiDB-lite"/>
    </source>
</evidence>
<dbReference type="AlphaFoldDB" id="A0A4U5PFZ5"/>
<sequence length="203" mass="22767">MTHLRLLLHFGLGGTQEHVQPLFTLPQESLAGWVPFDLWHRIKRSIFRASPIGWTLANNSSAQVTKVCSDWTEMRDQRVRCDCCAKCAQNCFGVFEKTPSRYVRQEISSSIYEEVNTSKKLKHIPHKKIACATLTSEATSAKKPSTKSKKGDEVTLVRDVYPEVRSGRNSLPLSHLPARSRLPLMSRSSSASIADARSVRSGR</sequence>
<name>A0A4U5PFZ5_STECR</name>
<protein>
    <submittedName>
        <fullName evidence="2">Uncharacterized protein</fullName>
    </submittedName>
</protein>
<keyword evidence="3" id="KW-1185">Reference proteome</keyword>
<accession>A0A4U5PFZ5</accession>